<dbReference type="GO" id="GO:0016020">
    <property type="term" value="C:membrane"/>
    <property type="evidence" value="ECO:0007669"/>
    <property type="project" value="UniProtKB-SubCell"/>
</dbReference>
<reference evidence="8" key="1">
    <citation type="submission" date="2022-11" db="UniProtKB">
        <authorList>
            <consortium name="WormBaseParasite"/>
        </authorList>
    </citation>
    <scope>IDENTIFICATION</scope>
</reference>
<dbReference type="PANTHER" id="PTHR46955">
    <property type="entry name" value="PROTEIN CBG01349-RELATED"/>
    <property type="match status" value="1"/>
</dbReference>
<dbReference type="AlphaFoldDB" id="A0A914VF23"/>
<keyword evidence="3 5" id="KW-1133">Transmembrane helix</keyword>
<dbReference type="PANTHER" id="PTHR46955:SF5">
    <property type="entry name" value="G_PROTEIN_RECEP_F1_2 DOMAIN-CONTAINING PROTEIN"/>
    <property type="match status" value="1"/>
</dbReference>
<dbReference type="WBParaSite" id="PSAMB.scaffold189size67233.g3120.t1">
    <property type="protein sequence ID" value="PSAMB.scaffold189size67233.g3120.t1"/>
    <property type="gene ID" value="PSAMB.scaffold189size67233.g3120"/>
</dbReference>
<feature type="transmembrane region" description="Helical" evidence="5">
    <location>
        <begin position="84"/>
        <end position="103"/>
    </location>
</feature>
<name>A0A914VF23_9BILA</name>
<feature type="domain" description="G-protein coupled receptors family 1 profile" evidence="6">
    <location>
        <begin position="23"/>
        <end position="266"/>
    </location>
</feature>
<dbReference type="InterPro" id="IPR017452">
    <property type="entry name" value="GPCR_Rhodpsn_7TM"/>
</dbReference>
<keyword evidence="2 5" id="KW-0812">Transmembrane</keyword>
<evidence type="ECO:0000313" key="8">
    <source>
        <dbReference type="WBParaSite" id="PSAMB.scaffold189size67233.g3120.t1"/>
    </source>
</evidence>
<sequence length="301" mass="33595">MVHPVLILSPWILIFVSVVSLLGNGTILITVIKNRFLRQTDCLYLIAALAVADFITAVSTIPYSVNMIVHNYENCTVGSTLGTVAGHIGGIRMNQMITLFLGLDRLYALFWPYKYRLKNQATIARYATAFSAFMGATYMFFLIGHDLSRVMNTCNLMTALKETPALRVYRLFLTTVTTLATQVVYIIVFYKLRRIISAQDNEVAKARYHSANATITLLLVSSLLFMTLPSIVNLYDYLSSSGIFLVYGPLISIVNIINGAVNVFIYSWAHKDFNKAIKSLFKCHNATVGPSTAAFFVKHTL</sequence>
<dbReference type="InterPro" id="IPR019424">
    <property type="entry name" value="7TM_GPCR_Srsx"/>
</dbReference>
<evidence type="ECO:0000256" key="4">
    <source>
        <dbReference type="ARBA" id="ARBA00023136"/>
    </source>
</evidence>
<feature type="transmembrane region" description="Helical" evidence="5">
    <location>
        <begin position="244"/>
        <end position="269"/>
    </location>
</feature>
<feature type="transmembrane region" description="Helical" evidence="5">
    <location>
        <begin position="12"/>
        <end position="31"/>
    </location>
</feature>
<dbReference type="Pfam" id="PF10320">
    <property type="entry name" value="7TM_GPCR_Srsx"/>
    <property type="match status" value="1"/>
</dbReference>
<dbReference type="PRINTS" id="PR00237">
    <property type="entry name" value="GPCRRHODOPSN"/>
</dbReference>
<evidence type="ECO:0000256" key="1">
    <source>
        <dbReference type="ARBA" id="ARBA00004370"/>
    </source>
</evidence>
<keyword evidence="7" id="KW-1185">Reference proteome</keyword>
<dbReference type="SMART" id="SM01381">
    <property type="entry name" value="7TM_GPCR_Srsx"/>
    <property type="match status" value="1"/>
</dbReference>
<evidence type="ECO:0000259" key="6">
    <source>
        <dbReference type="PROSITE" id="PS50262"/>
    </source>
</evidence>
<evidence type="ECO:0000256" key="5">
    <source>
        <dbReference type="SAM" id="Phobius"/>
    </source>
</evidence>
<evidence type="ECO:0000256" key="2">
    <source>
        <dbReference type="ARBA" id="ARBA00022692"/>
    </source>
</evidence>
<evidence type="ECO:0000313" key="7">
    <source>
        <dbReference type="Proteomes" id="UP000887566"/>
    </source>
</evidence>
<accession>A0A914VF23</accession>
<feature type="transmembrane region" description="Helical" evidence="5">
    <location>
        <begin position="168"/>
        <end position="190"/>
    </location>
</feature>
<organism evidence="7 8">
    <name type="scientific">Plectus sambesii</name>
    <dbReference type="NCBI Taxonomy" id="2011161"/>
    <lineage>
        <taxon>Eukaryota</taxon>
        <taxon>Metazoa</taxon>
        <taxon>Ecdysozoa</taxon>
        <taxon>Nematoda</taxon>
        <taxon>Chromadorea</taxon>
        <taxon>Plectida</taxon>
        <taxon>Plectina</taxon>
        <taxon>Plectoidea</taxon>
        <taxon>Plectidae</taxon>
        <taxon>Plectus</taxon>
    </lineage>
</organism>
<dbReference type="CDD" id="cd00637">
    <property type="entry name" value="7tm_classA_rhodopsin-like"/>
    <property type="match status" value="1"/>
</dbReference>
<dbReference type="InterPro" id="IPR000276">
    <property type="entry name" value="GPCR_Rhodpsn"/>
</dbReference>
<evidence type="ECO:0000256" key="3">
    <source>
        <dbReference type="ARBA" id="ARBA00022989"/>
    </source>
</evidence>
<dbReference type="SUPFAM" id="SSF81321">
    <property type="entry name" value="Family A G protein-coupled receptor-like"/>
    <property type="match status" value="1"/>
</dbReference>
<comment type="subcellular location">
    <subcellularLocation>
        <location evidence="1">Membrane</location>
    </subcellularLocation>
</comment>
<protein>
    <submittedName>
        <fullName evidence="8">G-protein coupled receptors family 1 profile domain-containing protein</fullName>
    </submittedName>
</protein>
<feature type="transmembrane region" description="Helical" evidence="5">
    <location>
        <begin position="43"/>
        <end position="64"/>
    </location>
</feature>
<feature type="transmembrane region" description="Helical" evidence="5">
    <location>
        <begin position="123"/>
        <end position="143"/>
    </location>
</feature>
<proteinExistence type="predicted"/>
<dbReference type="Proteomes" id="UP000887566">
    <property type="component" value="Unplaced"/>
</dbReference>
<dbReference type="Gene3D" id="1.20.1070.10">
    <property type="entry name" value="Rhodopsin 7-helix transmembrane proteins"/>
    <property type="match status" value="1"/>
</dbReference>
<dbReference type="PROSITE" id="PS50262">
    <property type="entry name" value="G_PROTEIN_RECEP_F1_2"/>
    <property type="match status" value="1"/>
</dbReference>
<dbReference type="GO" id="GO:0004930">
    <property type="term" value="F:G protein-coupled receptor activity"/>
    <property type="evidence" value="ECO:0007669"/>
    <property type="project" value="InterPro"/>
</dbReference>
<dbReference type="InterPro" id="IPR052322">
    <property type="entry name" value="Mito_rRNA_Mtase_NSUN4"/>
</dbReference>
<feature type="transmembrane region" description="Helical" evidence="5">
    <location>
        <begin position="211"/>
        <end position="232"/>
    </location>
</feature>
<keyword evidence="4 5" id="KW-0472">Membrane</keyword>